<feature type="domain" description="HTH cro/C1-type" evidence="2">
    <location>
        <begin position="8"/>
        <end position="61"/>
    </location>
</feature>
<keyword evidence="4" id="KW-1185">Reference proteome</keyword>
<name>A0ABT8GM91_9BACL</name>
<evidence type="ECO:0000313" key="4">
    <source>
        <dbReference type="Proteomes" id="UP001172743"/>
    </source>
</evidence>
<dbReference type="RefSeq" id="WP_301136582.1">
    <property type="nucleotide sequence ID" value="NZ_JAUHTQ010000002.1"/>
</dbReference>
<dbReference type="Gene3D" id="1.25.40.10">
    <property type="entry name" value="Tetratricopeptide repeat domain"/>
    <property type="match status" value="1"/>
</dbReference>
<dbReference type="CDD" id="cd00093">
    <property type="entry name" value="HTH_XRE"/>
    <property type="match status" value="1"/>
</dbReference>
<dbReference type="SUPFAM" id="SSF47413">
    <property type="entry name" value="lambda repressor-like DNA-binding domains"/>
    <property type="match status" value="1"/>
</dbReference>
<evidence type="ECO:0000256" key="1">
    <source>
        <dbReference type="ARBA" id="ARBA00023125"/>
    </source>
</evidence>
<sequence>MSSLGERIKQLRKQKKMTLAELAGDRLTKGMLSLIENGKAQPSMESLRYIAERVGVEVSALLDEGNVEELRELLMEVETLYKSVYSPNAEEKKEKFEEVYEKITAIKDDLQGKKYEEIKLLDYYIRLSAHLKYEQEEVTMFDIIDYYERIHAYSRIIECYSFLAGDAFQRNDYKIALQFILEAEQRIKPYEHLIDHIALLDMHYILTVLYAAVDDTLKTQEHLKLALEIAHKNKIYYRLDDFYRFTLIQAIGQGDKEKSKYYLTKLKQHADFTEDKLSISALAFAYGHYTNLIEKDYEKVPGFRKYVIPDRYEKDSFDDSILYKMEEVYAYWALGKFQKALDLSQSITIPEYVHHPVDLSIMLRCFAVRALCYLELGDKEAAKKEVLYAYHGVAEFPSSIYKSFIQEAYEKIRYGKRVK</sequence>
<dbReference type="InterPro" id="IPR011990">
    <property type="entry name" value="TPR-like_helical_dom_sf"/>
</dbReference>
<dbReference type="InterPro" id="IPR001387">
    <property type="entry name" value="Cro/C1-type_HTH"/>
</dbReference>
<proteinExistence type="predicted"/>
<comment type="caution">
    <text evidence="3">The sequence shown here is derived from an EMBL/GenBank/DDBJ whole genome shotgun (WGS) entry which is preliminary data.</text>
</comment>
<evidence type="ECO:0000259" key="2">
    <source>
        <dbReference type="PROSITE" id="PS50943"/>
    </source>
</evidence>
<dbReference type="PANTHER" id="PTHR46797:SF1">
    <property type="entry name" value="METHYLPHOSPHONATE SYNTHASE"/>
    <property type="match status" value="1"/>
</dbReference>
<organism evidence="3 4">
    <name type="scientific">Ureibacillus aquaedulcis</name>
    <dbReference type="NCBI Taxonomy" id="3058421"/>
    <lineage>
        <taxon>Bacteria</taxon>
        <taxon>Bacillati</taxon>
        <taxon>Bacillota</taxon>
        <taxon>Bacilli</taxon>
        <taxon>Bacillales</taxon>
        <taxon>Caryophanaceae</taxon>
        <taxon>Ureibacillus</taxon>
    </lineage>
</organism>
<dbReference type="PANTHER" id="PTHR46797">
    <property type="entry name" value="HTH-TYPE TRANSCRIPTIONAL REGULATOR"/>
    <property type="match status" value="1"/>
</dbReference>
<reference evidence="3" key="1">
    <citation type="submission" date="2023-07" db="EMBL/GenBank/DDBJ databases">
        <title>Ureibacillus sp. isolated from freshwater well.</title>
        <authorList>
            <person name="Kirdat K."/>
            <person name="Bhatt A."/>
            <person name="Teware R."/>
            <person name="Bhavsar Y."/>
            <person name="Yadav A."/>
        </authorList>
    </citation>
    <scope>NUCLEOTIDE SEQUENCE</scope>
    <source>
        <strain evidence="3">BA0131</strain>
    </source>
</reference>
<protein>
    <submittedName>
        <fullName evidence="3">Helix-turn-helix transcriptional regulator</fullName>
    </submittedName>
</protein>
<dbReference type="Proteomes" id="UP001172743">
    <property type="component" value="Unassembled WGS sequence"/>
</dbReference>
<keyword evidence="1" id="KW-0238">DNA-binding</keyword>
<evidence type="ECO:0000313" key="3">
    <source>
        <dbReference type="EMBL" id="MDN4492469.1"/>
    </source>
</evidence>
<dbReference type="PROSITE" id="PS50943">
    <property type="entry name" value="HTH_CROC1"/>
    <property type="match status" value="1"/>
</dbReference>
<dbReference type="Pfam" id="PF12844">
    <property type="entry name" value="HTH_19"/>
    <property type="match status" value="1"/>
</dbReference>
<dbReference type="EMBL" id="JAUHTQ010000002">
    <property type="protein sequence ID" value="MDN4492469.1"/>
    <property type="molecule type" value="Genomic_DNA"/>
</dbReference>
<dbReference type="InterPro" id="IPR050807">
    <property type="entry name" value="TransReg_Diox_bact_type"/>
</dbReference>
<gene>
    <name evidence="3" type="ORF">QYB95_02835</name>
</gene>
<dbReference type="SMART" id="SM00530">
    <property type="entry name" value="HTH_XRE"/>
    <property type="match status" value="1"/>
</dbReference>
<accession>A0ABT8GM91</accession>
<dbReference type="InterPro" id="IPR010982">
    <property type="entry name" value="Lambda_DNA-bd_dom_sf"/>
</dbReference>